<evidence type="ECO:0000256" key="4">
    <source>
        <dbReference type="ARBA" id="ARBA00022842"/>
    </source>
</evidence>
<dbReference type="InterPro" id="IPR006439">
    <property type="entry name" value="HAD-SF_hydro_IA"/>
</dbReference>
<dbReference type="InterPro" id="IPR051600">
    <property type="entry name" value="Beta-PGM-like"/>
</dbReference>
<keyword evidence="5" id="KW-0119">Carbohydrate metabolism</keyword>
<dbReference type="EMBL" id="CP089984">
    <property type="protein sequence ID" value="WXB13870.1"/>
    <property type="molecule type" value="Genomic_DNA"/>
</dbReference>
<dbReference type="Gene3D" id="1.10.150.240">
    <property type="entry name" value="Putative phosphatase, domain 2"/>
    <property type="match status" value="1"/>
</dbReference>
<evidence type="ECO:0000256" key="3">
    <source>
        <dbReference type="ARBA" id="ARBA00022723"/>
    </source>
</evidence>
<dbReference type="SFLD" id="SFLDG01135">
    <property type="entry name" value="C1.5.6:_HAD__Beta-PGM__Phospha"/>
    <property type="match status" value="1"/>
</dbReference>
<evidence type="ECO:0000256" key="2">
    <source>
        <dbReference type="ARBA" id="ARBA00006171"/>
    </source>
</evidence>
<reference evidence="6 7" key="1">
    <citation type="submission" date="2021-12" db="EMBL/GenBank/DDBJ databases">
        <title>Discovery of the Pendulisporaceae a myxobacterial family with distinct sporulation behavior and unique specialized metabolism.</title>
        <authorList>
            <person name="Garcia R."/>
            <person name="Popoff A."/>
            <person name="Bader C.D."/>
            <person name="Loehr J."/>
            <person name="Walesch S."/>
            <person name="Walt C."/>
            <person name="Boldt J."/>
            <person name="Bunk B."/>
            <person name="Haeckl F.J.F.P.J."/>
            <person name="Gunesch A.P."/>
            <person name="Birkelbach J."/>
            <person name="Nuebel U."/>
            <person name="Pietschmann T."/>
            <person name="Bach T."/>
            <person name="Mueller R."/>
        </authorList>
    </citation>
    <scope>NUCLEOTIDE SEQUENCE [LARGE SCALE GENOMIC DNA]</scope>
    <source>
        <strain evidence="6 7">MSr11954</strain>
    </source>
</reference>
<protein>
    <submittedName>
        <fullName evidence="6">HAD-IA family hydrolase</fullName>
    </submittedName>
</protein>
<keyword evidence="6" id="KW-0378">Hydrolase</keyword>
<dbReference type="GO" id="GO:0016787">
    <property type="term" value="F:hydrolase activity"/>
    <property type="evidence" value="ECO:0007669"/>
    <property type="project" value="UniProtKB-KW"/>
</dbReference>
<keyword evidence="3" id="KW-0479">Metal-binding</keyword>
<gene>
    <name evidence="6" type="ORF">LZC94_39315</name>
</gene>
<comment type="cofactor">
    <cofactor evidence="1">
        <name>Mg(2+)</name>
        <dbReference type="ChEBI" id="CHEBI:18420"/>
    </cofactor>
</comment>
<dbReference type="SUPFAM" id="SSF56784">
    <property type="entry name" value="HAD-like"/>
    <property type="match status" value="1"/>
</dbReference>
<dbReference type="Proteomes" id="UP001370348">
    <property type="component" value="Chromosome"/>
</dbReference>
<dbReference type="PANTHER" id="PTHR46193:SF18">
    <property type="entry name" value="HEXITOL PHOSPHATASE B"/>
    <property type="match status" value="1"/>
</dbReference>
<keyword evidence="4" id="KW-0460">Magnesium</keyword>
<dbReference type="PRINTS" id="PR00413">
    <property type="entry name" value="HADHALOGNASE"/>
</dbReference>
<proteinExistence type="inferred from homology"/>
<dbReference type="CDD" id="cd07505">
    <property type="entry name" value="HAD_BPGM-like"/>
    <property type="match status" value="1"/>
</dbReference>
<dbReference type="InterPro" id="IPR023198">
    <property type="entry name" value="PGP-like_dom2"/>
</dbReference>
<dbReference type="Gene3D" id="3.40.50.1000">
    <property type="entry name" value="HAD superfamily/HAD-like"/>
    <property type="match status" value="1"/>
</dbReference>
<name>A0ABZ2LU53_9BACT</name>
<evidence type="ECO:0000256" key="5">
    <source>
        <dbReference type="ARBA" id="ARBA00023277"/>
    </source>
</evidence>
<dbReference type="InterPro" id="IPR036412">
    <property type="entry name" value="HAD-like_sf"/>
</dbReference>
<dbReference type="InterPro" id="IPR023214">
    <property type="entry name" value="HAD_sf"/>
</dbReference>
<evidence type="ECO:0000313" key="6">
    <source>
        <dbReference type="EMBL" id="WXB13870.1"/>
    </source>
</evidence>
<dbReference type="NCBIfam" id="TIGR01509">
    <property type="entry name" value="HAD-SF-IA-v3"/>
    <property type="match status" value="1"/>
</dbReference>
<dbReference type="InterPro" id="IPR041492">
    <property type="entry name" value="HAD_2"/>
</dbReference>
<evidence type="ECO:0000313" key="7">
    <source>
        <dbReference type="Proteomes" id="UP001370348"/>
    </source>
</evidence>
<comment type="similarity">
    <text evidence="2">Belongs to the HAD-like hydrolase superfamily. CbbY/CbbZ/Gph/YieH family.</text>
</comment>
<dbReference type="RefSeq" id="WP_394823489.1">
    <property type="nucleotide sequence ID" value="NZ_CP089984.1"/>
</dbReference>
<sequence length="232" mass="25580">MTAKAPKLTLLFDLDGTLVDTDPLHFRAFGMLMEENGRPPLELSFYKTRIMGYGFVEIMALLFPERSAREQHVLADRKEKLFRDLVGTLEPTPGIYELLDWARERGARCGVVTNAPRENAALLLASLDLERRFDTVVIGEELPHAKPHPLPYLTGLERLDGVAGAALAFEDSLSGVRAAAAAGIDTVGVRSSLPEQALRDAGARHVIDDFRDRGLWSELYRHAGESSLKAGE</sequence>
<dbReference type="Pfam" id="PF13419">
    <property type="entry name" value="HAD_2"/>
    <property type="match status" value="1"/>
</dbReference>
<keyword evidence="7" id="KW-1185">Reference proteome</keyword>
<organism evidence="6 7">
    <name type="scientific">Pendulispora albinea</name>
    <dbReference type="NCBI Taxonomy" id="2741071"/>
    <lineage>
        <taxon>Bacteria</taxon>
        <taxon>Pseudomonadati</taxon>
        <taxon>Myxococcota</taxon>
        <taxon>Myxococcia</taxon>
        <taxon>Myxococcales</taxon>
        <taxon>Sorangiineae</taxon>
        <taxon>Pendulisporaceae</taxon>
        <taxon>Pendulispora</taxon>
    </lineage>
</organism>
<accession>A0ABZ2LU53</accession>
<dbReference type="SFLD" id="SFLDG01129">
    <property type="entry name" value="C1.5:_HAD__Beta-PGM__Phosphata"/>
    <property type="match status" value="1"/>
</dbReference>
<dbReference type="SFLD" id="SFLDS00003">
    <property type="entry name" value="Haloacid_Dehalogenase"/>
    <property type="match status" value="1"/>
</dbReference>
<evidence type="ECO:0000256" key="1">
    <source>
        <dbReference type="ARBA" id="ARBA00001946"/>
    </source>
</evidence>
<dbReference type="PANTHER" id="PTHR46193">
    <property type="entry name" value="6-PHOSPHOGLUCONATE PHOSPHATASE"/>
    <property type="match status" value="1"/>
</dbReference>